<sequence length="981" mass="105501">MRGTVQEARRRPGRFGLDPVALRVPGVRRQVGRLRRGDQPAPVDPSSVDVEFGRRPVEAGGSVLVAPQRSDGEQVGVELLADGAHGRQQGGVGAELDEVTEPVGDHALHGGCEPDGFTQVGVPVVGRELPGDRLGGDRRVPGDGGREGGDAVEFVENGGADGLHLGAVGRVVDVETAYEHLPAVEVGEQRPQGLHVSRDDRRTTAVHRRDGHPAAELGEVGLDLGVRERHDGHRTGAGQRGQGLAAQGDHRRRVVETERSGDTGRGDLALAVPDHGVGTHAPRPPHGGEGHHHGEQERLDDVHTVRRRGALVTAQHGRHRPGGEGTQRGVATVEFVGEHGGRVEEIAGHAGPLGALAGEDEGHLSRRGRLLGSHGQRHVRPPVGQPPQRGQQFVAITGPDDGPVLEVRAVVSERPRDGGQRQTRLRAERIEQPARLPLEGGRGTGGEREEDAARRCRLAVRRIARDGCGLRLRLRLRVQLRRRIRLRLGLRLRLRLSSGRVRHGRRRLARSGFELRLRLSGGLGVRVRHRRRRLARRDFGPRLRLRVQLRRRIRLRLRLRLSGGLGVRVRHRRRRLTRRDFGPPLRLSPLLRLRGLGGRPRPAGRRGCAVGEGVLPRVPPDGTRRPGERAGEFRRCLLQHHVGVRTADPERAHPGPPYAVAASWPGLGAALHAQATARPVDVLRRPVRVQGRRDHFVAERQYGLEDAADARRGLRVTDVGLQGTYAERSVGGAPGAEDGGQGPAFDRVAEPRSGAVRLDVVEVVGSEPGGVERRAEHSFLGRSARSAQSLAAAVLVDGRAPDDREHPVPVPACVRESLEQHQTAALGPHHSVRVGGERTAPPGRRQRAQLAELDMAARGDEQGGTARQRHVALPRGQRPRGQVQGDEGGGAGGVQGHRRALEAEGVGDPSGGDAGRRSRADVPVEQAQLGGCHVSAVVQAHVDTGGAAVQGPGHDPGALDGLPGGPEQQPLLRVHGRRLPR</sequence>
<feature type="region of interest" description="Disordered" evidence="1">
    <location>
        <begin position="186"/>
        <end position="298"/>
    </location>
</feature>
<organism evidence="2 3">
    <name type="scientific">Streptomyces siamensis</name>
    <dbReference type="NCBI Taxonomy" id="1274986"/>
    <lineage>
        <taxon>Bacteria</taxon>
        <taxon>Bacillati</taxon>
        <taxon>Actinomycetota</taxon>
        <taxon>Actinomycetes</taxon>
        <taxon>Kitasatosporales</taxon>
        <taxon>Streptomycetaceae</taxon>
        <taxon>Streptomyces</taxon>
    </lineage>
</organism>
<dbReference type="Proteomes" id="UP001501759">
    <property type="component" value="Unassembled WGS sequence"/>
</dbReference>
<evidence type="ECO:0000256" key="1">
    <source>
        <dbReference type="SAM" id="MobiDB-lite"/>
    </source>
</evidence>
<feature type="compositionally biased region" description="Basic and acidic residues" evidence="1">
    <location>
        <begin position="129"/>
        <end position="149"/>
    </location>
</feature>
<dbReference type="EMBL" id="BAABKB010000041">
    <property type="protein sequence ID" value="GAA5033876.1"/>
    <property type="molecule type" value="Genomic_DNA"/>
</dbReference>
<feature type="compositionally biased region" description="Gly residues" evidence="1">
    <location>
        <begin position="886"/>
        <end position="895"/>
    </location>
</feature>
<feature type="compositionally biased region" description="Basic and acidic residues" evidence="1">
    <location>
        <begin position="254"/>
        <end position="265"/>
    </location>
</feature>
<feature type="compositionally biased region" description="Gly residues" evidence="1">
    <location>
        <begin position="732"/>
        <end position="742"/>
    </location>
</feature>
<feature type="compositionally biased region" description="Basic and acidic residues" evidence="1">
    <location>
        <begin position="225"/>
        <end position="234"/>
    </location>
</feature>
<feature type="region of interest" description="Disordered" evidence="1">
    <location>
        <begin position="592"/>
        <end position="629"/>
    </location>
</feature>
<feature type="region of interest" description="Disordered" evidence="1">
    <location>
        <begin position="858"/>
        <end position="895"/>
    </location>
</feature>
<proteinExistence type="predicted"/>
<comment type="caution">
    <text evidence="2">The sequence shown here is derived from an EMBL/GenBank/DDBJ whole genome shotgun (WGS) entry which is preliminary data.</text>
</comment>
<accession>A0ABP9JJ70</accession>
<keyword evidence="3" id="KW-1185">Reference proteome</keyword>
<gene>
    <name evidence="2" type="ORF">GCM10023335_77980</name>
</gene>
<feature type="region of interest" description="Disordered" evidence="1">
    <location>
        <begin position="127"/>
        <end position="149"/>
    </location>
</feature>
<protein>
    <submittedName>
        <fullName evidence="2">Uncharacterized protein</fullName>
    </submittedName>
</protein>
<evidence type="ECO:0000313" key="3">
    <source>
        <dbReference type="Proteomes" id="UP001501759"/>
    </source>
</evidence>
<feature type="region of interest" description="Disordered" evidence="1">
    <location>
        <begin position="946"/>
        <end position="981"/>
    </location>
</feature>
<feature type="compositionally biased region" description="Basic and acidic residues" evidence="1">
    <location>
        <begin position="196"/>
        <end position="213"/>
    </location>
</feature>
<name>A0ABP9JJ70_9ACTN</name>
<feature type="region of interest" description="Disordered" evidence="1">
    <location>
        <begin position="727"/>
        <end position="746"/>
    </location>
</feature>
<feature type="compositionally biased region" description="Low complexity" evidence="1">
    <location>
        <begin position="592"/>
        <end position="607"/>
    </location>
</feature>
<evidence type="ECO:0000313" key="2">
    <source>
        <dbReference type="EMBL" id="GAA5033876.1"/>
    </source>
</evidence>
<reference evidence="3" key="1">
    <citation type="journal article" date="2019" name="Int. J. Syst. Evol. Microbiol.">
        <title>The Global Catalogue of Microorganisms (GCM) 10K type strain sequencing project: providing services to taxonomists for standard genome sequencing and annotation.</title>
        <authorList>
            <consortium name="The Broad Institute Genomics Platform"/>
            <consortium name="The Broad Institute Genome Sequencing Center for Infectious Disease"/>
            <person name="Wu L."/>
            <person name="Ma J."/>
        </authorList>
    </citation>
    <scope>NUCLEOTIDE SEQUENCE [LARGE SCALE GENOMIC DNA]</scope>
    <source>
        <strain evidence="3">JCM 18409</strain>
    </source>
</reference>
<feature type="compositionally biased region" description="Basic and acidic residues" evidence="1">
    <location>
        <begin position="286"/>
        <end position="298"/>
    </location>
</feature>
<feature type="compositionally biased region" description="Low complexity" evidence="1">
    <location>
        <begin position="951"/>
        <end position="961"/>
    </location>
</feature>